<evidence type="ECO:0000256" key="3">
    <source>
        <dbReference type="ARBA" id="ARBA00022490"/>
    </source>
</evidence>
<dbReference type="NCBIfam" id="TIGR00496">
    <property type="entry name" value="frr"/>
    <property type="match status" value="1"/>
</dbReference>
<name>A0A6J4VPT7_9BACT</name>
<evidence type="ECO:0000313" key="8">
    <source>
        <dbReference type="EMBL" id="CAA9582288.1"/>
    </source>
</evidence>
<dbReference type="GO" id="GO:0043023">
    <property type="term" value="F:ribosomal large subunit binding"/>
    <property type="evidence" value="ECO:0007669"/>
    <property type="project" value="TreeGrafter"/>
</dbReference>
<evidence type="ECO:0000256" key="4">
    <source>
        <dbReference type="ARBA" id="ARBA00022917"/>
    </source>
</evidence>
<dbReference type="InterPro" id="IPR023584">
    <property type="entry name" value="Ribosome_recyc_fac_dom"/>
</dbReference>
<dbReference type="GO" id="GO:0005737">
    <property type="term" value="C:cytoplasm"/>
    <property type="evidence" value="ECO:0007669"/>
    <property type="project" value="UniProtKB-SubCell"/>
</dbReference>
<evidence type="ECO:0000256" key="5">
    <source>
        <dbReference type="ARBA" id="ARBA00025050"/>
    </source>
</evidence>
<dbReference type="SUPFAM" id="SSF55194">
    <property type="entry name" value="Ribosome recycling factor, RRF"/>
    <property type="match status" value="1"/>
</dbReference>
<comment type="similarity">
    <text evidence="2 6">Belongs to the RRF family.</text>
</comment>
<protein>
    <recommendedName>
        <fullName evidence="6">Ribosome-recycling factor</fullName>
        <shortName evidence="6">RRF</shortName>
    </recommendedName>
    <alternativeName>
        <fullName evidence="6">Ribosome-releasing factor</fullName>
    </alternativeName>
</protein>
<sequence>MGGNAVIEEVIDDATIRMEKAMEALQRELLAVRTGRAAPSLVERIMVEQYGTDMPLNQLANIAAPEARMLTITPWDKSAIGAIEKAIRKSELGLNPTNDGSLIRIAIPPLTEDRRKQMVKVVHTKVEEAKIAVRNIRRDAISQAREFKDEKMVSEDDERRASNQIQELTNKYTTQADEIGKVKERDVMQV</sequence>
<evidence type="ECO:0000256" key="1">
    <source>
        <dbReference type="ARBA" id="ARBA00004496"/>
    </source>
</evidence>
<evidence type="ECO:0000256" key="6">
    <source>
        <dbReference type="HAMAP-Rule" id="MF_00040"/>
    </source>
</evidence>
<dbReference type="FunFam" id="1.10.132.20:FF:000001">
    <property type="entry name" value="Ribosome-recycling factor"/>
    <property type="match status" value="1"/>
</dbReference>
<accession>A0A6J4VPT7</accession>
<dbReference type="EMBL" id="CADCWN010000249">
    <property type="protein sequence ID" value="CAA9582288.1"/>
    <property type="molecule type" value="Genomic_DNA"/>
</dbReference>
<gene>
    <name evidence="6" type="primary">frr</name>
    <name evidence="8" type="ORF">AVDCRST_MAG18-3320</name>
</gene>
<dbReference type="AlphaFoldDB" id="A0A6J4VPT7"/>
<dbReference type="CDD" id="cd00520">
    <property type="entry name" value="RRF"/>
    <property type="match status" value="1"/>
</dbReference>
<feature type="domain" description="Ribosome recycling factor" evidence="7">
    <location>
        <begin position="25"/>
        <end position="188"/>
    </location>
</feature>
<dbReference type="Gene3D" id="1.10.132.20">
    <property type="entry name" value="Ribosome-recycling factor"/>
    <property type="match status" value="1"/>
</dbReference>
<dbReference type="InterPro" id="IPR036191">
    <property type="entry name" value="RRF_sf"/>
</dbReference>
<keyword evidence="4 6" id="KW-0648">Protein biosynthesis</keyword>
<comment type="subcellular location">
    <subcellularLocation>
        <location evidence="1 6">Cytoplasm</location>
    </subcellularLocation>
</comment>
<dbReference type="FunFam" id="3.30.1360.40:FF:000001">
    <property type="entry name" value="Ribosome-recycling factor"/>
    <property type="match status" value="1"/>
</dbReference>
<evidence type="ECO:0000256" key="2">
    <source>
        <dbReference type="ARBA" id="ARBA00005912"/>
    </source>
</evidence>
<dbReference type="HAMAP" id="MF_00040">
    <property type="entry name" value="RRF"/>
    <property type="match status" value="1"/>
</dbReference>
<dbReference type="PANTHER" id="PTHR20982">
    <property type="entry name" value="RIBOSOME RECYCLING FACTOR"/>
    <property type="match status" value="1"/>
</dbReference>
<organism evidence="8">
    <name type="scientific">uncultured Thermomicrobiales bacterium</name>
    <dbReference type="NCBI Taxonomy" id="1645740"/>
    <lineage>
        <taxon>Bacteria</taxon>
        <taxon>Pseudomonadati</taxon>
        <taxon>Thermomicrobiota</taxon>
        <taxon>Thermomicrobia</taxon>
        <taxon>Thermomicrobiales</taxon>
        <taxon>environmental samples</taxon>
    </lineage>
</organism>
<dbReference type="PANTHER" id="PTHR20982:SF3">
    <property type="entry name" value="MITOCHONDRIAL RIBOSOME RECYCLING FACTOR PSEUDO 1"/>
    <property type="match status" value="1"/>
</dbReference>
<keyword evidence="3 6" id="KW-0963">Cytoplasm</keyword>
<dbReference type="Pfam" id="PF01765">
    <property type="entry name" value="RRF"/>
    <property type="match status" value="1"/>
</dbReference>
<comment type="function">
    <text evidence="5 6">Responsible for the release of ribosomes from messenger RNA at the termination of protein biosynthesis. May increase the efficiency of translation by recycling ribosomes from one round of translation to another.</text>
</comment>
<evidence type="ECO:0000259" key="7">
    <source>
        <dbReference type="Pfam" id="PF01765"/>
    </source>
</evidence>
<proteinExistence type="inferred from homology"/>
<dbReference type="GO" id="GO:0006415">
    <property type="term" value="P:translational termination"/>
    <property type="evidence" value="ECO:0007669"/>
    <property type="project" value="UniProtKB-UniRule"/>
</dbReference>
<dbReference type="Gene3D" id="3.30.1360.40">
    <property type="match status" value="1"/>
</dbReference>
<reference evidence="8" key="1">
    <citation type="submission" date="2020-02" db="EMBL/GenBank/DDBJ databases">
        <authorList>
            <person name="Meier V. D."/>
        </authorList>
    </citation>
    <scope>NUCLEOTIDE SEQUENCE</scope>
    <source>
        <strain evidence="8">AVDCRST_MAG18</strain>
    </source>
</reference>
<dbReference type="InterPro" id="IPR002661">
    <property type="entry name" value="Ribosome_recyc_fac"/>
</dbReference>